<dbReference type="RefSeq" id="WP_057627342.1">
    <property type="nucleotide sequence ID" value="NZ_LDJJ01000017.1"/>
</dbReference>
<evidence type="ECO:0000313" key="9">
    <source>
        <dbReference type="EMBL" id="KRG69417.1"/>
    </source>
</evidence>
<dbReference type="PANTHER" id="PTHR38779:SF2">
    <property type="entry name" value="TYPE II SECRETION SYSTEM PROTEIN I-RELATED"/>
    <property type="match status" value="1"/>
</dbReference>
<keyword evidence="5" id="KW-0997">Cell inner membrane</keyword>
<evidence type="ECO:0000256" key="8">
    <source>
        <dbReference type="ARBA" id="ARBA00023136"/>
    </source>
</evidence>
<keyword evidence="6" id="KW-0812">Transmembrane</keyword>
<keyword evidence="7" id="KW-1133">Transmembrane helix</keyword>
<reference evidence="9 10" key="1">
    <citation type="submission" date="2015-05" db="EMBL/GenBank/DDBJ databases">
        <title>Genome sequencing and analysis of members of genus Stenotrophomonas.</title>
        <authorList>
            <person name="Patil P.P."/>
            <person name="Midha S."/>
            <person name="Patil P.B."/>
        </authorList>
    </citation>
    <scope>NUCLEOTIDE SEQUENCE [LARGE SCALE GENOMIC DNA]</scope>
    <source>
        <strain evidence="9 10">DSM 18941</strain>
    </source>
</reference>
<sequence>MRRQRGYSLIEVIVAFALLALAMTLLLGSLSGAARQVSLADGYGRAALHAQSLLAVAGVEAPLRAGRQQGEWEQGRYQWSLQVSPYMEPRQQQARLWLLDLQVRWGESAQEQLRWRTLRLRANAPLEATP</sequence>
<evidence type="ECO:0000256" key="1">
    <source>
        <dbReference type="ARBA" id="ARBA00004377"/>
    </source>
</evidence>
<dbReference type="EMBL" id="LDJJ01000017">
    <property type="protein sequence ID" value="KRG69417.1"/>
    <property type="molecule type" value="Genomic_DNA"/>
</dbReference>
<dbReference type="Proteomes" id="UP000051863">
    <property type="component" value="Unassembled WGS sequence"/>
</dbReference>
<name>A0A0R0CHT0_9GAMM</name>
<dbReference type="NCBIfam" id="NF047828">
    <property type="entry name" value="T3SSXpsI"/>
    <property type="match status" value="1"/>
</dbReference>
<dbReference type="GO" id="GO:0015627">
    <property type="term" value="C:type II protein secretion system complex"/>
    <property type="evidence" value="ECO:0007669"/>
    <property type="project" value="InterPro"/>
</dbReference>
<dbReference type="Pfam" id="PF07963">
    <property type="entry name" value="N_methyl"/>
    <property type="match status" value="1"/>
</dbReference>
<dbReference type="PROSITE" id="PS00409">
    <property type="entry name" value="PROKAR_NTER_METHYL"/>
    <property type="match status" value="1"/>
</dbReference>
<dbReference type="NCBIfam" id="TIGR02532">
    <property type="entry name" value="IV_pilin_GFxxxE"/>
    <property type="match status" value="1"/>
</dbReference>
<gene>
    <name evidence="9" type="ORF">ABB27_06055</name>
</gene>
<dbReference type="InterPro" id="IPR010052">
    <property type="entry name" value="T2SS_protein-GspI"/>
</dbReference>
<comment type="subcellular location">
    <subcellularLocation>
        <location evidence="1">Cell inner membrane</location>
        <topology evidence="1">Single-pass membrane protein</topology>
    </subcellularLocation>
</comment>
<proteinExistence type="inferred from homology"/>
<evidence type="ECO:0000256" key="6">
    <source>
        <dbReference type="ARBA" id="ARBA00022692"/>
    </source>
</evidence>
<organism evidence="9 10">
    <name type="scientific">Stenotrophomonas terrae</name>
    <dbReference type="NCBI Taxonomy" id="405446"/>
    <lineage>
        <taxon>Bacteria</taxon>
        <taxon>Pseudomonadati</taxon>
        <taxon>Pseudomonadota</taxon>
        <taxon>Gammaproteobacteria</taxon>
        <taxon>Lysobacterales</taxon>
        <taxon>Lysobacteraceae</taxon>
        <taxon>Stenotrophomonas</taxon>
    </lineage>
</organism>
<dbReference type="InterPro" id="IPR012902">
    <property type="entry name" value="N_methyl_site"/>
</dbReference>
<evidence type="ECO:0000256" key="3">
    <source>
        <dbReference type="ARBA" id="ARBA00022475"/>
    </source>
</evidence>
<evidence type="ECO:0000313" key="10">
    <source>
        <dbReference type="Proteomes" id="UP000051863"/>
    </source>
</evidence>
<keyword evidence="8" id="KW-0472">Membrane</keyword>
<evidence type="ECO:0000256" key="2">
    <source>
        <dbReference type="ARBA" id="ARBA00008358"/>
    </source>
</evidence>
<accession>A0A0R0CHT0</accession>
<evidence type="ECO:0000256" key="5">
    <source>
        <dbReference type="ARBA" id="ARBA00022519"/>
    </source>
</evidence>
<keyword evidence="10" id="KW-1185">Reference proteome</keyword>
<keyword evidence="4" id="KW-0488">Methylation</keyword>
<dbReference type="PATRIC" id="fig|405446.3.peg.540"/>
<dbReference type="GO" id="GO:0005886">
    <property type="term" value="C:plasma membrane"/>
    <property type="evidence" value="ECO:0007669"/>
    <property type="project" value="UniProtKB-SubCell"/>
</dbReference>
<comment type="caution">
    <text evidence="9">The sequence shown here is derived from an EMBL/GenBank/DDBJ whole genome shotgun (WGS) entry which is preliminary data.</text>
</comment>
<evidence type="ECO:0000256" key="4">
    <source>
        <dbReference type="ARBA" id="ARBA00022481"/>
    </source>
</evidence>
<dbReference type="PANTHER" id="PTHR38779">
    <property type="entry name" value="TYPE II SECRETION SYSTEM PROTEIN I-RELATED"/>
    <property type="match status" value="1"/>
</dbReference>
<dbReference type="AlphaFoldDB" id="A0A0R0CHT0"/>
<dbReference type="OrthoDB" id="7864109at2"/>
<comment type="similarity">
    <text evidence="2">Belongs to the GSP I family.</text>
</comment>
<protein>
    <submittedName>
        <fullName evidence="9">General secretion pathway protein GspI</fullName>
    </submittedName>
</protein>
<dbReference type="GO" id="GO:0015628">
    <property type="term" value="P:protein secretion by the type II secretion system"/>
    <property type="evidence" value="ECO:0007669"/>
    <property type="project" value="InterPro"/>
</dbReference>
<keyword evidence="3" id="KW-1003">Cell membrane</keyword>
<evidence type="ECO:0000256" key="7">
    <source>
        <dbReference type="ARBA" id="ARBA00022989"/>
    </source>
</evidence>